<dbReference type="Gene3D" id="3.10.105.10">
    <property type="entry name" value="Dipeptide-binding Protein, Domain 3"/>
    <property type="match status" value="1"/>
</dbReference>
<dbReference type="RefSeq" id="WP_188451700.1">
    <property type="nucleotide sequence ID" value="NZ_BMFS01000004.1"/>
</dbReference>
<dbReference type="InterPro" id="IPR039424">
    <property type="entry name" value="SBP_5"/>
</dbReference>
<dbReference type="EMBL" id="BMFS01000004">
    <property type="protein sequence ID" value="GGG98252.1"/>
    <property type="molecule type" value="Genomic_DNA"/>
</dbReference>
<dbReference type="InterPro" id="IPR030678">
    <property type="entry name" value="Peptide/Ni-bd"/>
</dbReference>
<dbReference type="PROSITE" id="PS51257">
    <property type="entry name" value="PROKAR_LIPOPROTEIN"/>
    <property type="match status" value="1"/>
</dbReference>
<sequence>MSNRILLPLSRRTLLGGAASASALAIAACTPRGGQDNGLLRVAIDTEPDSLDPLKGQFASSALLYKQLHAPLTEYSPSGGLAPGLAQSWRSEDGRIWRFRLADGLQWSDGMPLTADDVVWTAQRAVDPRTGFANLGDFFAVRGARDALAGRAPASEIGVTAIDARTILFELDTPVGAFPVLMREFYPLPRHVVEARGDRWVRPENWVSAGPYTLRQASALTYLLVKNPRFHAAGSVSIESIRVDVVEDEATRARLFRAGDLDLADRPPPEQIGFLRREIGDRLHGFDAPILTYLKLNHRRPGLDDVRVRRALSLAVDRQFLAENFFSGEATPTIHVITAQALGENGQTAPGADADAARALLAEAGYGPDNPLRLVLRVSSGSRERIAIAIADDLRNAGLDIEILSSYPHDINQAVAGGEFDMTLGYFNRGLKSEPDFMLEPFAPGGFADDTGWSGPGRNRFAQLMEEARGRVSRSERIAVHREAEAVFLEYQCNVPLLHERAFWMISDRVRRRDETLQPQLWRDLSLG</sequence>
<dbReference type="PANTHER" id="PTHR30290:SF10">
    <property type="entry name" value="PERIPLASMIC OLIGOPEPTIDE-BINDING PROTEIN-RELATED"/>
    <property type="match status" value="1"/>
</dbReference>
<dbReference type="Gene3D" id="3.90.76.10">
    <property type="entry name" value="Dipeptide-binding Protein, Domain 1"/>
    <property type="match status" value="1"/>
</dbReference>
<dbReference type="PROSITE" id="PS51318">
    <property type="entry name" value="TAT"/>
    <property type="match status" value="1"/>
</dbReference>
<feature type="signal peptide" evidence="5">
    <location>
        <begin position="1"/>
        <end position="27"/>
    </location>
</feature>
<evidence type="ECO:0000256" key="4">
    <source>
        <dbReference type="ARBA" id="ARBA00022729"/>
    </source>
</evidence>
<evidence type="ECO:0000313" key="7">
    <source>
        <dbReference type="EMBL" id="GGG98252.1"/>
    </source>
</evidence>
<dbReference type="InterPro" id="IPR000914">
    <property type="entry name" value="SBP_5_dom"/>
</dbReference>
<dbReference type="Pfam" id="PF00496">
    <property type="entry name" value="SBP_bac_5"/>
    <property type="match status" value="1"/>
</dbReference>
<protein>
    <submittedName>
        <fullName evidence="7">Peptide ABC transporter substrate-binding protein</fullName>
    </submittedName>
</protein>
<feature type="chain" id="PRO_5047242647" evidence="5">
    <location>
        <begin position="28"/>
        <end position="528"/>
    </location>
</feature>
<dbReference type="CDD" id="cd08504">
    <property type="entry name" value="PBP2_OppA"/>
    <property type="match status" value="1"/>
</dbReference>
<proteinExistence type="inferred from homology"/>
<evidence type="ECO:0000256" key="3">
    <source>
        <dbReference type="ARBA" id="ARBA00022448"/>
    </source>
</evidence>
<dbReference type="PIRSF" id="PIRSF002741">
    <property type="entry name" value="MppA"/>
    <property type="match status" value="1"/>
</dbReference>
<name>A0ABQ1XN61_9PROT</name>
<keyword evidence="4 5" id="KW-0732">Signal</keyword>
<comment type="caution">
    <text evidence="7">The sequence shown here is derived from an EMBL/GenBank/DDBJ whole genome shotgun (WGS) entry which is preliminary data.</text>
</comment>
<accession>A0ABQ1XN61</accession>
<keyword evidence="3" id="KW-0813">Transport</keyword>
<gene>
    <name evidence="7" type="ORF">GCM10007420_12520</name>
</gene>
<keyword evidence="8" id="KW-1185">Reference proteome</keyword>
<evidence type="ECO:0000259" key="6">
    <source>
        <dbReference type="Pfam" id="PF00496"/>
    </source>
</evidence>
<dbReference type="Gene3D" id="3.40.190.10">
    <property type="entry name" value="Periplasmic binding protein-like II"/>
    <property type="match status" value="1"/>
</dbReference>
<evidence type="ECO:0000256" key="2">
    <source>
        <dbReference type="ARBA" id="ARBA00005695"/>
    </source>
</evidence>
<dbReference type="SUPFAM" id="SSF53850">
    <property type="entry name" value="Periplasmic binding protein-like II"/>
    <property type="match status" value="1"/>
</dbReference>
<evidence type="ECO:0000256" key="1">
    <source>
        <dbReference type="ARBA" id="ARBA00004418"/>
    </source>
</evidence>
<evidence type="ECO:0000256" key="5">
    <source>
        <dbReference type="SAM" id="SignalP"/>
    </source>
</evidence>
<dbReference type="Proteomes" id="UP000648722">
    <property type="component" value="Unassembled WGS sequence"/>
</dbReference>
<dbReference type="PANTHER" id="PTHR30290">
    <property type="entry name" value="PERIPLASMIC BINDING COMPONENT OF ABC TRANSPORTER"/>
    <property type="match status" value="1"/>
</dbReference>
<feature type="domain" description="Solute-binding protein family 5" evidence="6">
    <location>
        <begin position="81"/>
        <end position="443"/>
    </location>
</feature>
<comment type="subcellular location">
    <subcellularLocation>
        <location evidence="1">Periplasm</location>
    </subcellularLocation>
</comment>
<comment type="similarity">
    <text evidence="2">Belongs to the bacterial solute-binding protein 5 family.</text>
</comment>
<reference evidence="8" key="1">
    <citation type="journal article" date="2019" name="Int. J. Syst. Evol. Microbiol.">
        <title>The Global Catalogue of Microorganisms (GCM) 10K type strain sequencing project: providing services to taxonomists for standard genome sequencing and annotation.</title>
        <authorList>
            <consortium name="The Broad Institute Genomics Platform"/>
            <consortium name="The Broad Institute Genome Sequencing Center for Infectious Disease"/>
            <person name="Wu L."/>
            <person name="Ma J."/>
        </authorList>
    </citation>
    <scope>NUCLEOTIDE SEQUENCE [LARGE SCALE GENOMIC DNA]</scope>
    <source>
        <strain evidence="8">CGMCC 1.12766</strain>
    </source>
</reference>
<dbReference type="InterPro" id="IPR006311">
    <property type="entry name" value="TAT_signal"/>
</dbReference>
<evidence type="ECO:0000313" key="8">
    <source>
        <dbReference type="Proteomes" id="UP000648722"/>
    </source>
</evidence>
<organism evidence="7 8">
    <name type="scientific">Glycocaulis albus</name>
    <dbReference type="NCBI Taxonomy" id="1382801"/>
    <lineage>
        <taxon>Bacteria</taxon>
        <taxon>Pseudomonadati</taxon>
        <taxon>Pseudomonadota</taxon>
        <taxon>Alphaproteobacteria</taxon>
        <taxon>Maricaulales</taxon>
        <taxon>Maricaulaceae</taxon>
        <taxon>Glycocaulis</taxon>
    </lineage>
</organism>